<dbReference type="EMBL" id="BMFN01000005">
    <property type="protein sequence ID" value="GGF79904.1"/>
    <property type="molecule type" value="Genomic_DNA"/>
</dbReference>
<evidence type="ECO:0000313" key="2">
    <source>
        <dbReference type="Proteomes" id="UP000605392"/>
    </source>
</evidence>
<gene>
    <name evidence="1" type="ORF">GCM10011375_38680</name>
</gene>
<sequence length="871" mass="97035">MPTAATPLPTFPADLQATYPPAALLEAVLDTSLTGVALYSPLRDADGNLVDFRIDWLNPAAQRILGQPARPAVTYLHHYPHTRETGVFAFHRDAFESGEPARMAVNYQGDGLDNYFHLAARRVGPGLLVSFTDTAEQPRTPVEEALRESQAAERAVRAEAEEQRAQLRRVFDQAPVAIALLEGTTYRITLANPAVCEIWARPQPLLLGRPLLEALPELRGQGVDALLDGVLHSGQPYVGTELPVALVRHGRREIIYFNFVYQPQRDAQGQTTGVLVVASDVTEVVTARHQVEAQERRTAELNEELAAANEEIQANNEALTRSQLALHLLNQDLEARVAERTLALQQEVAQRGQAQQQAERSEARFRRLAETTPLIVWEADAAGHTTYLSPNWEQFTSATNGQGLGWQEYMHPEDQAPFLEAWLSAVRTGQVFQAEMRLRVAATGEYRWHLDRAVPLRDATGQVQQWVGAAIDVHELKRLQQSLLESEQYFRAMADHVPAMIWVTDAQGQCTYLNAQWYAFTGQTPAQALGEGWLHAVHPDDALQAGQAFQDAHARQGPFRVLYRLRRHDGQYRWAIDAGQPRLTGAGEYVGIVGTVIEVHEQQLAVQAMRRLTYKLRTARDEAQGLNVDLQTVNEQLLRTNVDLDNFIYSASHDLKAPISNIEGLLYLLQEELPLDISQREYVGATLGLMRESVERFKRTIDHLTDVSKLQKEHAPATTAVDLATVVEEVRQDLAPLIQATGARVRVEVTGFPPVLFPEKNLRSVVYNLLSNALKYHSPNRTPHIDVQAHVRTTYTVLEVHDNGLGLEAAHVPKLFTMFQRFHDHVEGSGVGLYMVKKMVENAGGRVEVHSYAGAGTTFFVHLPHAALPPA</sequence>
<protein>
    <submittedName>
        <fullName evidence="1">Uncharacterized protein</fullName>
    </submittedName>
</protein>
<keyword evidence="2" id="KW-1185">Reference proteome</keyword>
<reference evidence="1 2" key="1">
    <citation type="journal article" date="2019" name="Int. J. Syst. Evol. Microbiol.">
        <title>The Global Catalogue of Microorganisms (GCM) 10K type strain sequencing project: providing services to taxonomists for standard genome sequencing and annotation.</title>
        <authorList>
            <consortium name="The Broad Institute Genomics Platform"/>
            <consortium name="The Broad Institute Genome Sequencing Center for Infectious Disease"/>
            <person name="Wu L."/>
            <person name="Ma J."/>
        </authorList>
    </citation>
    <scope>NUCLEOTIDE SEQUENCE [LARGE SCALE GENOMIC DNA]</scope>
    <source>
        <strain evidence="1 2">CGMCC 1.12720</strain>
    </source>
</reference>
<name>A0ACB5PWT8_9BACT</name>
<proteinExistence type="predicted"/>
<accession>A0ACB5PWT8</accession>
<organism evidence="1 2">
    <name type="scientific">Hymenobacter qilianensis</name>
    <dbReference type="NCBI Taxonomy" id="1385715"/>
    <lineage>
        <taxon>Bacteria</taxon>
        <taxon>Pseudomonadati</taxon>
        <taxon>Bacteroidota</taxon>
        <taxon>Cytophagia</taxon>
        <taxon>Cytophagales</taxon>
        <taxon>Hymenobacteraceae</taxon>
        <taxon>Hymenobacter</taxon>
    </lineage>
</organism>
<dbReference type="Proteomes" id="UP000605392">
    <property type="component" value="Unassembled WGS sequence"/>
</dbReference>
<evidence type="ECO:0000313" key="1">
    <source>
        <dbReference type="EMBL" id="GGF79904.1"/>
    </source>
</evidence>
<comment type="caution">
    <text evidence="1">The sequence shown here is derived from an EMBL/GenBank/DDBJ whole genome shotgun (WGS) entry which is preliminary data.</text>
</comment>